<reference evidence="3 4" key="1">
    <citation type="submission" date="2019-08" db="EMBL/GenBank/DDBJ databases">
        <title>Hyperibacter terrae gen. nov., sp. nov. and Hyperibacter viscosus sp. nov., two new members in the family Rhodospirillaceae isolated from the rhizosphere of Hypericum perforatum.</title>
        <authorList>
            <person name="Noviana Z."/>
        </authorList>
    </citation>
    <scope>NUCLEOTIDE SEQUENCE [LARGE SCALE GENOMIC DNA]</scope>
    <source>
        <strain evidence="3 4">R5959</strain>
    </source>
</reference>
<dbReference type="OrthoDB" id="292760at2"/>
<feature type="region of interest" description="Disordered" evidence="1">
    <location>
        <begin position="43"/>
        <end position="62"/>
    </location>
</feature>
<gene>
    <name evidence="3" type="ORF">FRZ61_47600</name>
</gene>
<dbReference type="Proteomes" id="UP000325797">
    <property type="component" value="Chromosome"/>
</dbReference>
<dbReference type="InterPro" id="IPR006342">
    <property type="entry name" value="FkbM_mtfrase"/>
</dbReference>
<name>A0A5J6N4G5_9PROT</name>
<dbReference type="PANTHER" id="PTHR34203:SF15">
    <property type="entry name" value="SLL1173 PROTEIN"/>
    <property type="match status" value="1"/>
</dbReference>
<dbReference type="InterPro" id="IPR052514">
    <property type="entry name" value="SAM-dependent_MTase"/>
</dbReference>
<keyword evidence="4" id="KW-1185">Reference proteome</keyword>
<dbReference type="Pfam" id="PF05050">
    <property type="entry name" value="Methyltransf_21"/>
    <property type="match status" value="1"/>
</dbReference>
<sequence>MPVGHSLNGNSRRDARPVLETDAASGAPGLFGRLAKRLLNKPATDPAEPASAPSAVPSAPVAGWADHHTENFMRRYLRPGDAVLDIGARDGTFAVAAAAAVGADGRVDSFEPSPSLRRKLTEAVHRNHAVAIVIHPKMVGTQAQLGRFVDGTGKSGRRRPPLPGELAMGGVIGVECVRLDQTMNARRYALMKLDIAGGELIALKGAEAMLREANPPALLIAMDDALNQCGTSPEQLTDFLTAQGYESILYDADRHKLDYIAKPWTKRRIVLAVAQKGRNFVSSRLAGMDLQKEPEAPSGEMLQITAST</sequence>
<evidence type="ECO:0000256" key="1">
    <source>
        <dbReference type="SAM" id="MobiDB-lite"/>
    </source>
</evidence>
<dbReference type="EMBL" id="CP042582">
    <property type="protein sequence ID" value="QEX24818.1"/>
    <property type="molecule type" value="Genomic_DNA"/>
</dbReference>
<evidence type="ECO:0000313" key="4">
    <source>
        <dbReference type="Proteomes" id="UP000325797"/>
    </source>
</evidence>
<evidence type="ECO:0000313" key="3">
    <source>
        <dbReference type="EMBL" id="QEX24818.1"/>
    </source>
</evidence>
<dbReference type="Gene3D" id="3.40.50.150">
    <property type="entry name" value="Vaccinia Virus protein VP39"/>
    <property type="match status" value="1"/>
</dbReference>
<accession>A0A5J6N4G5</accession>
<dbReference type="SUPFAM" id="SSF53335">
    <property type="entry name" value="S-adenosyl-L-methionine-dependent methyltransferases"/>
    <property type="match status" value="1"/>
</dbReference>
<dbReference type="AlphaFoldDB" id="A0A5J6N4G5"/>
<dbReference type="PANTHER" id="PTHR34203">
    <property type="entry name" value="METHYLTRANSFERASE, FKBM FAMILY PROTEIN"/>
    <property type="match status" value="1"/>
</dbReference>
<proteinExistence type="predicted"/>
<protein>
    <recommendedName>
        <fullName evidence="2">Methyltransferase FkbM domain-containing protein</fullName>
    </recommendedName>
</protein>
<organism evidence="3 4">
    <name type="scientific">Hypericibacter adhaerens</name>
    <dbReference type="NCBI Taxonomy" id="2602016"/>
    <lineage>
        <taxon>Bacteria</taxon>
        <taxon>Pseudomonadati</taxon>
        <taxon>Pseudomonadota</taxon>
        <taxon>Alphaproteobacteria</taxon>
        <taxon>Rhodospirillales</taxon>
        <taxon>Dongiaceae</taxon>
        <taxon>Hypericibacter</taxon>
    </lineage>
</organism>
<dbReference type="InterPro" id="IPR029063">
    <property type="entry name" value="SAM-dependent_MTases_sf"/>
</dbReference>
<dbReference type="RefSeq" id="WP_151120082.1">
    <property type="nucleotide sequence ID" value="NZ_CP042582.1"/>
</dbReference>
<dbReference type="NCBIfam" id="TIGR01444">
    <property type="entry name" value="fkbM_fam"/>
    <property type="match status" value="1"/>
</dbReference>
<dbReference type="KEGG" id="hadh:FRZ61_47600"/>
<feature type="region of interest" description="Disordered" evidence="1">
    <location>
        <begin position="1"/>
        <end position="26"/>
    </location>
</feature>
<feature type="domain" description="Methyltransferase FkbM" evidence="2">
    <location>
        <begin position="85"/>
        <end position="246"/>
    </location>
</feature>
<evidence type="ECO:0000259" key="2">
    <source>
        <dbReference type="Pfam" id="PF05050"/>
    </source>
</evidence>